<dbReference type="EMBL" id="CP019791">
    <property type="protein sequence ID" value="AQT67973.1"/>
    <property type="molecule type" value="Genomic_DNA"/>
</dbReference>
<proteinExistence type="predicted"/>
<dbReference type="InterPro" id="IPR000836">
    <property type="entry name" value="PRTase_dom"/>
</dbReference>
<evidence type="ECO:0000313" key="2">
    <source>
        <dbReference type="EMBL" id="AQT67973.1"/>
    </source>
</evidence>
<dbReference type="STRING" id="1936003.STSP2_01127"/>
<dbReference type="Proteomes" id="UP000189674">
    <property type="component" value="Chromosome"/>
</dbReference>
<dbReference type="OrthoDB" id="9810066at2"/>
<dbReference type="Gene3D" id="3.30.1310.20">
    <property type="entry name" value="PRTase-like"/>
    <property type="match status" value="1"/>
</dbReference>
<dbReference type="GO" id="GO:0016740">
    <property type="term" value="F:transferase activity"/>
    <property type="evidence" value="ECO:0007669"/>
    <property type="project" value="UniProtKB-KW"/>
</dbReference>
<dbReference type="AlphaFoldDB" id="A0A1U9NJ62"/>
<dbReference type="InterPro" id="IPR029057">
    <property type="entry name" value="PRTase-like"/>
</dbReference>
<feature type="domain" description="Phosphoribosyltransferase" evidence="1">
    <location>
        <begin position="3"/>
        <end position="160"/>
    </location>
</feature>
<dbReference type="RefSeq" id="WP_146660595.1">
    <property type="nucleotide sequence ID" value="NZ_CP019791.1"/>
</dbReference>
<dbReference type="CDD" id="cd06223">
    <property type="entry name" value="PRTases_typeI"/>
    <property type="match status" value="1"/>
</dbReference>
<dbReference type="Gene3D" id="3.40.50.2020">
    <property type="match status" value="1"/>
</dbReference>
<keyword evidence="3" id="KW-1185">Reference proteome</keyword>
<reference evidence="3" key="1">
    <citation type="submission" date="2017-02" db="EMBL/GenBank/DDBJ databases">
        <title>Comparative genomics and description of representatives of a novel lineage of planctomycetes thriving in anoxic sediments.</title>
        <authorList>
            <person name="Spring S."/>
            <person name="Bunk B."/>
            <person name="Sproer C."/>
        </authorList>
    </citation>
    <scope>NUCLEOTIDE SEQUENCE [LARGE SCALE GENOMIC DNA]</scope>
    <source>
        <strain evidence="3">ST-NAGAB-D1</strain>
    </source>
</reference>
<evidence type="ECO:0000259" key="1">
    <source>
        <dbReference type="Pfam" id="PF00156"/>
    </source>
</evidence>
<organism evidence="2 3">
    <name type="scientific">Anaerohalosphaera lusitana</name>
    <dbReference type="NCBI Taxonomy" id="1936003"/>
    <lineage>
        <taxon>Bacteria</taxon>
        <taxon>Pseudomonadati</taxon>
        <taxon>Planctomycetota</taxon>
        <taxon>Phycisphaerae</taxon>
        <taxon>Sedimentisphaerales</taxon>
        <taxon>Anaerohalosphaeraceae</taxon>
        <taxon>Anaerohalosphaera</taxon>
    </lineage>
</organism>
<name>A0A1U9NJ62_9BACT</name>
<dbReference type="KEGG" id="alus:STSP2_01127"/>
<sequence>MYQNREDAGRRLALSLNRYKDEDCVVLGIAMGGMEIGYQVARYLDADFSPLMVRKLSYPKNPESGFGAIAEDGSIFIFPYVGRTLHYRTIDKIVEMEREEVQRRVDLLRDGEPLPDIRQKTVILVDDGIAKGGTIRAATMLCRKKGAQKLVIGTPVANAEMANDMADVGEDSVVLTTPKYFKAIPQVYRQWREVGDQEGLDIMEKWRSQLVHATV</sequence>
<accession>A0A1U9NJ62</accession>
<keyword evidence="2" id="KW-0808">Transferase</keyword>
<evidence type="ECO:0000313" key="3">
    <source>
        <dbReference type="Proteomes" id="UP000189674"/>
    </source>
</evidence>
<dbReference type="SUPFAM" id="SSF53271">
    <property type="entry name" value="PRTase-like"/>
    <property type="match status" value="1"/>
</dbReference>
<protein>
    <submittedName>
        <fullName evidence="2">Putative phosphoribosyl transferase</fullName>
    </submittedName>
</protein>
<gene>
    <name evidence="2" type="ORF">STSP2_01127</name>
</gene>
<dbReference type="Pfam" id="PF00156">
    <property type="entry name" value="Pribosyltran"/>
    <property type="match status" value="1"/>
</dbReference>